<proteinExistence type="predicted"/>
<reference evidence="2 3" key="1">
    <citation type="submission" date="2014-06" db="EMBL/GenBank/DDBJ databases">
        <title>Genomes of Alteromonas australica, a world apart.</title>
        <authorList>
            <person name="Gonzaga A."/>
            <person name="Lopez-Perez M."/>
            <person name="Rodriguez-Valera F."/>
        </authorList>
    </citation>
    <scope>NUCLEOTIDE SEQUENCE [LARGE SCALE GENOMIC DNA]</scope>
    <source>
        <strain evidence="2 3">H 17</strain>
    </source>
</reference>
<dbReference type="eggNOG" id="ENOG5032YKY">
    <property type="taxonomic scope" value="Bacteria"/>
</dbReference>
<evidence type="ECO:0000313" key="3">
    <source>
        <dbReference type="Proteomes" id="UP000056090"/>
    </source>
</evidence>
<dbReference type="AlphaFoldDB" id="A0A075NXJ0"/>
<dbReference type="Pfam" id="PF10975">
    <property type="entry name" value="DUF2802"/>
    <property type="match status" value="1"/>
</dbReference>
<sequence>MEMQFIAPTLYESILLVLVVVLSLLIVWLFKQIRSLQQGIKNLEAKYDSRLEETVSSVRNFAHQQNEEQARNLVVTRHIQALQGKFDDLENQLREVKLQDPSLRLYQRAAELVKQGASIEEIMEACDIPRAEAEMLSMVHRQPAGS</sequence>
<dbReference type="InterPro" id="IPR021244">
    <property type="entry name" value="DUF2802"/>
</dbReference>
<evidence type="ECO:0000256" key="1">
    <source>
        <dbReference type="SAM" id="Phobius"/>
    </source>
</evidence>
<gene>
    <name evidence="2" type="ORF">EP13_05335</name>
</gene>
<protein>
    <submittedName>
        <fullName evidence="2">DNA repair protein</fullName>
    </submittedName>
</protein>
<feature type="transmembrane region" description="Helical" evidence="1">
    <location>
        <begin position="6"/>
        <end position="30"/>
    </location>
</feature>
<name>A0A075NXJ0_9ALTE</name>
<keyword evidence="1" id="KW-0812">Transmembrane</keyword>
<keyword evidence="3" id="KW-1185">Reference proteome</keyword>
<organism evidence="2 3">
    <name type="scientific">Alteromonas australica</name>
    <dbReference type="NCBI Taxonomy" id="589873"/>
    <lineage>
        <taxon>Bacteria</taxon>
        <taxon>Pseudomonadati</taxon>
        <taxon>Pseudomonadota</taxon>
        <taxon>Gammaproteobacteria</taxon>
        <taxon>Alteromonadales</taxon>
        <taxon>Alteromonadaceae</taxon>
        <taxon>Alteromonas/Salinimonas group</taxon>
        <taxon>Alteromonas</taxon>
    </lineage>
</organism>
<evidence type="ECO:0000313" key="2">
    <source>
        <dbReference type="EMBL" id="AIF98173.1"/>
    </source>
</evidence>
<keyword evidence="1" id="KW-1133">Transmembrane helix</keyword>
<dbReference type="Proteomes" id="UP000056090">
    <property type="component" value="Chromosome"/>
</dbReference>
<accession>A0A075NXJ0</accession>
<keyword evidence="1" id="KW-0472">Membrane</keyword>
<dbReference type="KEGG" id="aal:EP13_05335"/>
<dbReference type="EMBL" id="CP008849">
    <property type="protein sequence ID" value="AIF98173.1"/>
    <property type="molecule type" value="Genomic_DNA"/>
</dbReference>